<dbReference type="Proteomes" id="UP000016931">
    <property type="component" value="Unassembled WGS sequence"/>
</dbReference>
<protein>
    <submittedName>
        <fullName evidence="3">Uncharacterized protein</fullName>
    </submittedName>
</protein>
<keyword evidence="2" id="KW-0472">Membrane</keyword>
<evidence type="ECO:0000313" key="3">
    <source>
        <dbReference type="EMBL" id="EMF13507.1"/>
    </source>
</evidence>
<dbReference type="STRING" id="692275.M3B165"/>
<proteinExistence type="predicted"/>
<dbReference type="AlphaFoldDB" id="M3B165"/>
<dbReference type="eggNOG" id="ENOG502RY8Z">
    <property type="taxonomic scope" value="Eukaryota"/>
</dbReference>
<dbReference type="RefSeq" id="XP_016761628.1">
    <property type="nucleotide sequence ID" value="XM_016905138.1"/>
</dbReference>
<name>M3B165_SPHMS</name>
<reference evidence="3 4" key="1">
    <citation type="journal article" date="2012" name="PLoS Pathog.">
        <title>Diverse lifestyles and strategies of plant pathogenesis encoded in the genomes of eighteen Dothideomycetes fungi.</title>
        <authorList>
            <person name="Ohm R.A."/>
            <person name="Feau N."/>
            <person name="Henrissat B."/>
            <person name="Schoch C.L."/>
            <person name="Horwitz B.A."/>
            <person name="Barry K.W."/>
            <person name="Condon B.J."/>
            <person name="Copeland A.C."/>
            <person name="Dhillon B."/>
            <person name="Glaser F."/>
            <person name="Hesse C.N."/>
            <person name="Kosti I."/>
            <person name="LaButti K."/>
            <person name="Lindquist E.A."/>
            <person name="Lucas S."/>
            <person name="Salamov A.A."/>
            <person name="Bradshaw R.E."/>
            <person name="Ciuffetti L."/>
            <person name="Hamelin R.C."/>
            <person name="Kema G.H.J."/>
            <person name="Lawrence C."/>
            <person name="Scott J.A."/>
            <person name="Spatafora J.W."/>
            <person name="Turgeon B.G."/>
            <person name="de Wit P.J.G.M."/>
            <person name="Zhong S."/>
            <person name="Goodwin S.B."/>
            <person name="Grigoriev I.V."/>
        </authorList>
    </citation>
    <scope>NUCLEOTIDE SEQUENCE [LARGE SCALE GENOMIC DNA]</scope>
    <source>
        <strain evidence="3 4">SO2202</strain>
    </source>
</reference>
<dbReference type="EMBL" id="KB456263">
    <property type="protein sequence ID" value="EMF13507.1"/>
    <property type="molecule type" value="Genomic_DNA"/>
</dbReference>
<accession>M3B165</accession>
<organism evidence="3 4">
    <name type="scientific">Sphaerulina musiva (strain SO2202)</name>
    <name type="common">Poplar stem canker fungus</name>
    <name type="synonym">Septoria musiva</name>
    <dbReference type="NCBI Taxonomy" id="692275"/>
    <lineage>
        <taxon>Eukaryota</taxon>
        <taxon>Fungi</taxon>
        <taxon>Dikarya</taxon>
        <taxon>Ascomycota</taxon>
        <taxon>Pezizomycotina</taxon>
        <taxon>Dothideomycetes</taxon>
        <taxon>Dothideomycetidae</taxon>
        <taxon>Mycosphaerellales</taxon>
        <taxon>Mycosphaerellaceae</taxon>
        <taxon>Sphaerulina</taxon>
    </lineage>
</organism>
<feature type="region of interest" description="Disordered" evidence="1">
    <location>
        <begin position="316"/>
        <end position="360"/>
    </location>
</feature>
<dbReference type="InterPro" id="IPR021836">
    <property type="entry name" value="DUF3429"/>
</dbReference>
<dbReference type="OrthoDB" id="194289at2759"/>
<dbReference type="Pfam" id="PF11911">
    <property type="entry name" value="DUF3429"/>
    <property type="match status" value="1"/>
</dbReference>
<keyword evidence="2" id="KW-1133">Transmembrane helix</keyword>
<keyword evidence="4" id="KW-1185">Reference proteome</keyword>
<dbReference type="GeneID" id="27902275"/>
<keyword evidence="2" id="KW-0812">Transmembrane</keyword>
<gene>
    <name evidence="3" type="ORF">SEPMUDRAFT_148775</name>
</gene>
<evidence type="ECO:0000256" key="2">
    <source>
        <dbReference type="SAM" id="Phobius"/>
    </source>
</evidence>
<feature type="transmembrane region" description="Helical" evidence="2">
    <location>
        <begin position="288"/>
        <end position="307"/>
    </location>
</feature>
<dbReference type="PANTHER" id="PTHR15887:SF1">
    <property type="entry name" value="TRANSMEMBRANE PROTEIN 69"/>
    <property type="match status" value="1"/>
</dbReference>
<dbReference type="PANTHER" id="PTHR15887">
    <property type="entry name" value="TRANSMEMBRANE PROTEIN 69"/>
    <property type="match status" value="1"/>
</dbReference>
<evidence type="ECO:0000313" key="4">
    <source>
        <dbReference type="Proteomes" id="UP000016931"/>
    </source>
</evidence>
<sequence>MFRNGASRTLFRSLHAHAHAHARTHAAVPSQPALRTVNGRLQSQFTSQLCTLTRRPLAAASMKPLALQFARGAAASNKDPVDTVDTKHEKELAKHIIEADPEMVSLDSTVHPVFGEVGVKEQQEDQKIMSGVSADIQTIKDTFDLSEVPKPALYIGLAGVLPYVATSMSTVACAYEVHRAHEVGSGLLLDEKSAELLLHILEPLQVGYGATIISFLGAIHWGLEWAKFGGEQGWQRYSIGVIGTALAWPTILLPVEYALISQFLVFNYMYYKDVRAARSGWAPQWYGTYRFVLTFIVGASIVVSLIGRGQVADRIGRSSGPAERVRELREHQAAEAENEEEQRRKLLASKEEEEEEESDE</sequence>
<feature type="compositionally biased region" description="Basic and acidic residues" evidence="1">
    <location>
        <begin position="341"/>
        <end position="350"/>
    </location>
</feature>
<feature type="transmembrane region" description="Helical" evidence="2">
    <location>
        <begin position="206"/>
        <end position="225"/>
    </location>
</feature>
<dbReference type="OMA" id="AWPTLLM"/>
<feature type="transmembrane region" description="Helical" evidence="2">
    <location>
        <begin position="237"/>
        <end position="260"/>
    </location>
</feature>
<dbReference type="HOGENOM" id="CLU_045137_0_0_1"/>
<feature type="compositionally biased region" description="Basic and acidic residues" evidence="1">
    <location>
        <begin position="323"/>
        <end position="334"/>
    </location>
</feature>
<evidence type="ECO:0000256" key="1">
    <source>
        <dbReference type="SAM" id="MobiDB-lite"/>
    </source>
</evidence>
<feature type="compositionally biased region" description="Acidic residues" evidence="1">
    <location>
        <begin position="351"/>
        <end position="360"/>
    </location>
</feature>